<dbReference type="AlphaFoldDB" id="A0A182S625"/>
<reference evidence="2" key="2">
    <citation type="submission" date="2020-05" db="UniProtKB">
        <authorList>
            <consortium name="EnsemblMetazoa"/>
        </authorList>
    </citation>
    <scope>IDENTIFICATION</scope>
    <source>
        <strain evidence="2">maculatus3</strain>
    </source>
</reference>
<evidence type="ECO:0000313" key="3">
    <source>
        <dbReference type="Proteomes" id="UP000075901"/>
    </source>
</evidence>
<organism evidence="2 3">
    <name type="scientific">Anopheles maculatus</name>
    <dbReference type="NCBI Taxonomy" id="74869"/>
    <lineage>
        <taxon>Eukaryota</taxon>
        <taxon>Metazoa</taxon>
        <taxon>Ecdysozoa</taxon>
        <taxon>Arthropoda</taxon>
        <taxon>Hexapoda</taxon>
        <taxon>Insecta</taxon>
        <taxon>Pterygota</taxon>
        <taxon>Neoptera</taxon>
        <taxon>Endopterygota</taxon>
        <taxon>Diptera</taxon>
        <taxon>Nematocera</taxon>
        <taxon>Culicoidea</taxon>
        <taxon>Culicidae</taxon>
        <taxon>Anophelinae</taxon>
        <taxon>Anopheles</taxon>
        <taxon>Anopheles maculatus group</taxon>
    </lineage>
</organism>
<proteinExistence type="predicted"/>
<accession>A0A182S625</accession>
<feature type="region of interest" description="Disordered" evidence="1">
    <location>
        <begin position="1"/>
        <end position="48"/>
    </location>
</feature>
<protein>
    <submittedName>
        <fullName evidence="2">Uncharacterized protein</fullName>
    </submittedName>
</protein>
<reference evidence="3" key="1">
    <citation type="submission" date="2013-09" db="EMBL/GenBank/DDBJ databases">
        <title>The Genome Sequence of Anopheles maculatus species B.</title>
        <authorList>
            <consortium name="The Broad Institute Genomics Platform"/>
            <person name="Neafsey D.E."/>
            <person name="Besansky N."/>
            <person name="Howell P."/>
            <person name="Walton C."/>
            <person name="Young S.K."/>
            <person name="Zeng Q."/>
            <person name="Gargeya S."/>
            <person name="Fitzgerald M."/>
            <person name="Haas B."/>
            <person name="Abouelleil A."/>
            <person name="Allen A.W."/>
            <person name="Alvarado L."/>
            <person name="Arachchi H.M."/>
            <person name="Berlin A.M."/>
            <person name="Chapman S.B."/>
            <person name="Gainer-Dewar J."/>
            <person name="Goldberg J."/>
            <person name="Griggs A."/>
            <person name="Gujja S."/>
            <person name="Hansen M."/>
            <person name="Howarth C."/>
            <person name="Imamovic A."/>
            <person name="Ireland A."/>
            <person name="Larimer J."/>
            <person name="McCowan C."/>
            <person name="Murphy C."/>
            <person name="Pearson M."/>
            <person name="Poon T.W."/>
            <person name="Priest M."/>
            <person name="Roberts A."/>
            <person name="Saif S."/>
            <person name="Shea T."/>
            <person name="Sisk P."/>
            <person name="Sykes S."/>
            <person name="Wortman J."/>
            <person name="Nusbaum C."/>
            <person name="Birren B."/>
        </authorList>
    </citation>
    <scope>NUCLEOTIDE SEQUENCE [LARGE SCALE GENOMIC DNA]</scope>
    <source>
        <strain evidence="3">maculatus3</strain>
    </source>
</reference>
<dbReference type="VEuPathDB" id="VectorBase:AMAM000368"/>
<evidence type="ECO:0000256" key="1">
    <source>
        <dbReference type="SAM" id="MobiDB-lite"/>
    </source>
</evidence>
<feature type="compositionally biased region" description="Basic and acidic residues" evidence="1">
    <location>
        <begin position="1"/>
        <end position="20"/>
    </location>
</feature>
<keyword evidence="3" id="KW-1185">Reference proteome</keyword>
<feature type="region of interest" description="Disordered" evidence="1">
    <location>
        <begin position="304"/>
        <end position="329"/>
    </location>
</feature>
<feature type="compositionally biased region" description="Polar residues" evidence="1">
    <location>
        <begin position="252"/>
        <end position="262"/>
    </location>
</feature>
<feature type="region of interest" description="Disordered" evidence="1">
    <location>
        <begin position="241"/>
        <end position="288"/>
    </location>
</feature>
<evidence type="ECO:0000313" key="2">
    <source>
        <dbReference type="EnsemblMetazoa" id="AMAM000368-PA"/>
    </source>
</evidence>
<name>A0A182S625_9DIPT</name>
<dbReference type="EnsemblMetazoa" id="AMAM000368-RA">
    <property type="protein sequence ID" value="AMAM000368-PA"/>
    <property type="gene ID" value="AMAM000368"/>
</dbReference>
<sequence>MMTVCRQRDEDYGTEEKWEPDVSVPPIVSENPDENDAEQNDFGGRDVSNTRDTVMELCKQQGIPSDLELQLQEYFKDHPRMKPLPLSDSSSVDIDLADSDEETWIIQVPATINVEADLIAKKINLAATRSTIKNCSVPLEAHVQTNSGERVIGLMAGSRVKSFVPTGFVRISQALPAMAVPDEFSKVNNPNHITVPYPEEIRERHPLLGYDFNEHMALPKHVRKHLSFAQQKADLMYKNVGKSPKKKGKTAVRNTVDSTPAASEQRMVVTPGKRVPPGSESVSKIKNRKRPLVETEKVEVSMVTVKQEPLSPKRKKSKHDEGNDDVAQTVSVKKEVSVEDDISWLLNI</sequence>
<dbReference type="Proteomes" id="UP000075901">
    <property type="component" value="Unassembled WGS sequence"/>
</dbReference>